<feature type="transmembrane region" description="Helical" evidence="1">
    <location>
        <begin position="6"/>
        <end position="22"/>
    </location>
</feature>
<dbReference type="EMBL" id="JBHTLU010000013">
    <property type="protein sequence ID" value="MFD1220393.1"/>
    <property type="molecule type" value="Genomic_DNA"/>
</dbReference>
<keyword evidence="1" id="KW-0812">Transmembrane</keyword>
<accession>A0ABW3UI14</accession>
<reference evidence="3" key="1">
    <citation type="journal article" date="2019" name="Int. J. Syst. Evol. Microbiol.">
        <title>The Global Catalogue of Microorganisms (GCM) 10K type strain sequencing project: providing services to taxonomists for standard genome sequencing and annotation.</title>
        <authorList>
            <consortium name="The Broad Institute Genomics Platform"/>
            <consortium name="The Broad Institute Genome Sequencing Center for Infectious Disease"/>
            <person name="Wu L."/>
            <person name="Ma J."/>
        </authorList>
    </citation>
    <scope>NUCLEOTIDE SEQUENCE [LARGE SCALE GENOMIC DNA]</scope>
    <source>
        <strain evidence="3">CCUG 53270</strain>
    </source>
</reference>
<dbReference type="RefSeq" id="WP_079914383.1">
    <property type="nucleotide sequence ID" value="NZ_BAABJG010000006.1"/>
</dbReference>
<gene>
    <name evidence="2" type="ORF">ACFQ4B_09695</name>
</gene>
<feature type="transmembrane region" description="Helical" evidence="1">
    <location>
        <begin position="29"/>
        <end position="45"/>
    </location>
</feature>
<evidence type="ECO:0000313" key="2">
    <source>
        <dbReference type="EMBL" id="MFD1220393.1"/>
    </source>
</evidence>
<evidence type="ECO:0000256" key="1">
    <source>
        <dbReference type="SAM" id="Phobius"/>
    </source>
</evidence>
<name>A0ABW3UI14_9BACL</name>
<evidence type="ECO:0000313" key="3">
    <source>
        <dbReference type="Proteomes" id="UP001597180"/>
    </source>
</evidence>
<proteinExistence type="predicted"/>
<comment type="caution">
    <text evidence="2">The sequence shown here is derived from an EMBL/GenBank/DDBJ whole genome shotgun (WGS) entry which is preliminary data.</text>
</comment>
<dbReference type="Proteomes" id="UP001597180">
    <property type="component" value="Unassembled WGS sequence"/>
</dbReference>
<protein>
    <submittedName>
        <fullName evidence="2">Uncharacterized protein</fullName>
    </submittedName>
</protein>
<keyword evidence="1" id="KW-0472">Membrane</keyword>
<sequence length="80" mass="8917">MLVTGWLAFYAAVLFLGIRSMLKQGSARELFLYAGLIGWCAYLTLSKLFDWPQLSVIAPVQILFLPVGKWIEHVMGGPTT</sequence>
<organism evidence="2 3">
    <name type="scientific">Paenibacillus vulneris</name>
    <dbReference type="NCBI Taxonomy" id="1133364"/>
    <lineage>
        <taxon>Bacteria</taxon>
        <taxon>Bacillati</taxon>
        <taxon>Bacillota</taxon>
        <taxon>Bacilli</taxon>
        <taxon>Bacillales</taxon>
        <taxon>Paenibacillaceae</taxon>
        <taxon>Paenibacillus</taxon>
    </lineage>
</organism>
<keyword evidence="3" id="KW-1185">Reference proteome</keyword>
<keyword evidence="1" id="KW-1133">Transmembrane helix</keyword>